<dbReference type="InterPro" id="IPR003423">
    <property type="entry name" value="OMP_efflux"/>
</dbReference>
<keyword evidence="3" id="KW-0813">Transport</keyword>
<evidence type="ECO:0000256" key="5">
    <source>
        <dbReference type="ARBA" id="ARBA00022692"/>
    </source>
</evidence>
<dbReference type="GO" id="GO:0015562">
    <property type="term" value="F:efflux transmembrane transporter activity"/>
    <property type="evidence" value="ECO:0007669"/>
    <property type="project" value="InterPro"/>
</dbReference>
<gene>
    <name evidence="9" type="ORF">HNQ88_003962</name>
</gene>
<dbReference type="Gene3D" id="3.40.50.2300">
    <property type="match status" value="2"/>
</dbReference>
<dbReference type="InterPro" id="IPR051906">
    <property type="entry name" value="TolC-like"/>
</dbReference>
<evidence type="ECO:0000256" key="8">
    <source>
        <dbReference type="SAM" id="SignalP"/>
    </source>
</evidence>
<evidence type="ECO:0000313" key="9">
    <source>
        <dbReference type="EMBL" id="MDR6240886.1"/>
    </source>
</evidence>
<dbReference type="RefSeq" id="WP_309941235.1">
    <property type="nucleotide sequence ID" value="NZ_AP025305.1"/>
</dbReference>
<evidence type="ECO:0000256" key="2">
    <source>
        <dbReference type="ARBA" id="ARBA00007613"/>
    </source>
</evidence>
<dbReference type="GO" id="GO:1990281">
    <property type="term" value="C:efflux pump complex"/>
    <property type="evidence" value="ECO:0007669"/>
    <property type="project" value="TreeGrafter"/>
</dbReference>
<dbReference type="PANTHER" id="PTHR30026">
    <property type="entry name" value="OUTER MEMBRANE PROTEIN TOLC"/>
    <property type="match status" value="1"/>
</dbReference>
<dbReference type="Gene3D" id="1.20.1600.10">
    <property type="entry name" value="Outer membrane efflux proteins (OEP)"/>
    <property type="match status" value="1"/>
</dbReference>
<dbReference type="Proteomes" id="UP001185092">
    <property type="component" value="Unassembled WGS sequence"/>
</dbReference>
<sequence length="777" mass="88529">MRIYLSLFFAILLSSQLTYSQTKTVQNIGVIIDSQYNLNDETINILQGKSELFDSLSKCKIYRTIKIDNADAYNALETFKNFSNNPEVDIIIVFGEFSANYIAIQSKFQKPTICASILDPYLENITSQGAKHSNVYNMTCFNESGTTIEFNVKAFQKNISYKKLAVIINENAGQFIDFDKIQIDSASIQIINYNTITNNNFKLPAEVDACFIVNSKQNLTFQQRQQLFDQLNNSNIPSFSNTYEDLQLGALISNSLPPSMNMWNNTLAESIQKVIDRQNLNNFPFNLNEIPKPTINENTLHQLQLEIPILEQIQLGKINNQSPQATISILEAVEIAISDNLEYNNEKLTLESVAKDYELSLTRFAPVFEGSATHYFLDPKLARQSLGINSQFQLNGQIQLSQNLFSEYDLGQIKAQEFLLEGQVNSLKESKNQTVFQALNSYIDVLYSKATQEIYETNVTLSKQNLDLAKSRVQAGTSSRSEIYRWETSLANHSSQSVSAYQNTLYFIKQLNKTLNLPLNTDHILASVYEKNETYTLDIISDYFVTENQIKKLSEVLTLIAYDNSPTLKSIDQQIAAQERLIKSNKRQRYIPELYATAQAYHVFYRSGAAAEFPEEVKALGAEQVNDTWLANIELSIPLTGRGITKTTQKQKIQLNQLIQEREILLQNIFLSVQKSLYDLSKEYYNVQLTKEASESSENNYILVEKGYKSGKTPIINLLDAQQASLEAKLAYTRAKYGFILSQFFLQYTISYYPFLLESLDKQAFENKVQDLMVTTQ</sequence>
<evidence type="ECO:0000313" key="10">
    <source>
        <dbReference type="Proteomes" id="UP001185092"/>
    </source>
</evidence>
<dbReference type="GO" id="GO:0009279">
    <property type="term" value="C:cell outer membrane"/>
    <property type="evidence" value="ECO:0007669"/>
    <property type="project" value="UniProtKB-SubCell"/>
</dbReference>
<feature type="chain" id="PRO_5041958891" evidence="8">
    <location>
        <begin position="21"/>
        <end position="777"/>
    </location>
</feature>
<comment type="similarity">
    <text evidence="2">Belongs to the outer membrane factor (OMF) (TC 1.B.17) family.</text>
</comment>
<keyword evidence="7" id="KW-0998">Cell outer membrane</keyword>
<dbReference type="AlphaFoldDB" id="A0AAE3XS41"/>
<evidence type="ECO:0000256" key="4">
    <source>
        <dbReference type="ARBA" id="ARBA00022452"/>
    </source>
</evidence>
<evidence type="ECO:0000256" key="7">
    <source>
        <dbReference type="ARBA" id="ARBA00023237"/>
    </source>
</evidence>
<dbReference type="Pfam" id="PF02321">
    <property type="entry name" value="OEP"/>
    <property type="match status" value="1"/>
</dbReference>
<feature type="signal peptide" evidence="8">
    <location>
        <begin position="1"/>
        <end position="20"/>
    </location>
</feature>
<keyword evidence="4" id="KW-1134">Transmembrane beta strand</keyword>
<protein>
    <submittedName>
        <fullName evidence="9">Outer membrane protein TolC</fullName>
    </submittedName>
</protein>
<keyword evidence="10" id="KW-1185">Reference proteome</keyword>
<organism evidence="9 10">
    <name type="scientific">Aureibacter tunicatorum</name>
    <dbReference type="NCBI Taxonomy" id="866807"/>
    <lineage>
        <taxon>Bacteria</taxon>
        <taxon>Pseudomonadati</taxon>
        <taxon>Bacteroidota</taxon>
        <taxon>Cytophagia</taxon>
        <taxon>Cytophagales</taxon>
        <taxon>Persicobacteraceae</taxon>
        <taxon>Aureibacter</taxon>
    </lineage>
</organism>
<name>A0AAE3XS41_9BACT</name>
<keyword evidence="5" id="KW-0812">Transmembrane</keyword>
<keyword evidence="8" id="KW-0732">Signal</keyword>
<dbReference type="SUPFAM" id="SSF56954">
    <property type="entry name" value="Outer membrane efflux proteins (OEP)"/>
    <property type="match status" value="1"/>
</dbReference>
<dbReference type="EMBL" id="JAVDQD010000006">
    <property type="protein sequence ID" value="MDR6240886.1"/>
    <property type="molecule type" value="Genomic_DNA"/>
</dbReference>
<keyword evidence="6" id="KW-0472">Membrane</keyword>
<accession>A0AAE3XS41</accession>
<comment type="subcellular location">
    <subcellularLocation>
        <location evidence="1">Cell outer membrane</location>
    </subcellularLocation>
</comment>
<proteinExistence type="inferred from homology"/>
<dbReference type="PANTHER" id="PTHR30026:SF20">
    <property type="entry name" value="OUTER MEMBRANE PROTEIN TOLC"/>
    <property type="match status" value="1"/>
</dbReference>
<comment type="caution">
    <text evidence="9">The sequence shown here is derived from an EMBL/GenBank/DDBJ whole genome shotgun (WGS) entry which is preliminary data.</text>
</comment>
<reference evidence="9" key="1">
    <citation type="submission" date="2023-07" db="EMBL/GenBank/DDBJ databases">
        <title>Genomic Encyclopedia of Type Strains, Phase IV (KMG-IV): sequencing the most valuable type-strain genomes for metagenomic binning, comparative biology and taxonomic classification.</title>
        <authorList>
            <person name="Goeker M."/>
        </authorList>
    </citation>
    <scope>NUCLEOTIDE SEQUENCE</scope>
    <source>
        <strain evidence="9">DSM 26174</strain>
    </source>
</reference>
<evidence type="ECO:0000256" key="6">
    <source>
        <dbReference type="ARBA" id="ARBA00023136"/>
    </source>
</evidence>
<dbReference type="GO" id="GO:0015288">
    <property type="term" value="F:porin activity"/>
    <property type="evidence" value="ECO:0007669"/>
    <property type="project" value="TreeGrafter"/>
</dbReference>
<evidence type="ECO:0000256" key="1">
    <source>
        <dbReference type="ARBA" id="ARBA00004442"/>
    </source>
</evidence>
<evidence type="ECO:0000256" key="3">
    <source>
        <dbReference type="ARBA" id="ARBA00022448"/>
    </source>
</evidence>